<dbReference type="PIRSF" id="PIRSF002741">
    <property type="entry name" value="MppA"/>
    <property type="match status" value="1"/>
</dbReference>
<evidence type="ECO:0000256" key="2">
    <source>
        <dbReference type="SAM" id="MobiDB-lite"/>
    </source>
</evidence>
<gene>
    <name evidence="5" type="ORF">GCM10023353_34480</name>
</gene>
<evidence type="ECO:0000313" key="6">
    <source>
        <dbReference type="Proteomes" id="UP001500839"/>
    </source>
</evidence>
<reference evidence="6" key="1">
    <citation type="journal article" date="2019" name="Int. J. Syst. Evol. Microbiol.">
        <title>The Global Catalogue of Microorganisms (GCM) 10K type strain sequencing project: providing services to taxonomists for standard genome sequencing and annotation.</title>
        <authorList>
            <consortium name="The Broad Institute Genomics Platform"/>
            <consortium name="The Broad Institute Genome Sequencing Center for Infectious Disease"/>
            <person name="Wu L."/>
            <person name="Ma J."/>
        </authorList>
    </citation>
    <scope>NUCLEOTIDE SEQUENCE [LARGE SCALE GENOMIC DNA]</scope>
    <source>
        <strain evidence="6">JCM 18542</strain>
    </source>
</reference>
<dbReference type="PROSITE" id="PS51257">
    <property type="entry name" value="PROKAR_LIPOPROTEIN"/>
    <property type="match status" value="1"/>
</dbReference>
<dbReference type="Proteomes" id="UP001500839">
    <property type="component" value="Unassembled WGS sequence"/>
</dbReference>
<feature type="signal peptide" evidence="3">
    <location>
        <begin position="1"/>
        <end position="35"/>
    </location>
</feature>
<feature type="chain" id="PRO_5045707712" evidence="3">
    <location>
        <begin position="36"/>
        <end position="549"/>
    </location>
</feature>
<dbReference type="EMBL" id="BAABKQ010000001">
    <property type="protein sequence ID" value="GAA4822940.1"/>
    <property type="molecule type" value="Genomic_DNA"/>
</dbReference>
<dbReference type="InterPro" id="IPR030678">
    <property type="entry name" value="Peptide/Ni-bd"/>
</dbReference>
<organism evidence="5 6">
    <name type="scientific">Tomitella cavernea</name>
    <dbReference type="NCBI Taxonomy" id="1387982"/>
    <lineage>
        <taxon>Bacteria</taxon>
        <taxon>Bacillati</taxon>
        <taxon>Actinomycetota</taxon>
        <taxon>Actinomycetes</taxon>
        <taxon>Mycobacteriales</taxon>
        <taxon>Tomitella</taxon>
    </lineage>
</organism>
<feature type="region of interest" description="Disordered" evidence="2">
    <location>
        <begin position="350"/>
        <end position="369"/>
    </location>
</feature>
<accession>A0ABP9CZW5</accession>
<protein>
    <submittedName>
        <fullName evidence="5">ABC transporter substrate-binding protein</fullName>
    </submittedName>
</protein>
<dbReference type="CDD" id="cd00995">
    <property type="entry name" value="PBP2_NikA_DppA_OppA_like"/>
    <property type="match status" value="1"/>
</dbReference>
<proteinExistence type="predicted"/>
<sequence>MTSKSHRTRRSVGRVTRLAAALAAGALLVAGCSSASDTTSSSGGASGTVDPDAVATGWVGAVHGGVDGARDGGSLSYATYSSVTTLDPANRQDGGATGGTEMAAVYDVLMRYDNASHEYVPQLAASLTPNADNTVWTLKLRDGVTFSDGTPVNADAVVWSIGHYLAKRGTHSQIWNAGVESTVAQDPSTVVYTLKRPWKDFPAMLTTGPGMIVAPSSMAGGEFTPVGAGPFTVSSFAPHDELVLSARQDYWGGAPHLAELRFPAIVQEQGKVDAIKSGGVQAGYIRNVDVIHGAITGGMSGWSYSANMSKVLLINNREGRAGEDPRVRQAIVAAVDPEVFDTRVEGGFGSPNSAMFPPSSQWSQDGDAPRYDPDKARRLLDEAKADGFDGVLSYAGVNEAAAQKSALAFQAMLQNVGFTVELNLSSSISGLVKTMYAEHDYDIGYAAFNVLDDAPFVRLFGNLYSKSSANPMGYANPRMDDLLMQLQSAPDDDAKRDVLAKMQTLVDDTAPFAALGAGRAFIAMDDSVQGVKPSMDGIMLFDQAWIKDA</sequence>
<dbReference type="InterPro" id="IPR039424">
    <property type="entry name" value="SBP_5"/>
</dbReference>
<dbReference type="Gene3D" id="3.40.190.10">
    <property type="entry name" value="Periplasmic binding protein-like II"/>
    <property type="match status" value="1"/>
</dbReference>
<dbReference type="RefSeq" id="WP_307810731.1">
    <property type="nucleotide sequence ID" value="NZ_BAABKQ010000001.1"/>
</dbReference>
<dbReference type="SUPFAM" id="SSF53850">
    <property type="entry name" value="Periplasmic binding protein-like II"/>
    <property type="match status" value="1"/>
</dbReference>
<name>A0ABP9CZW5_9ACTN</name>
<feature type="domain" description="Solute-binding protein family 5" evidence="4">
    <location>
        <begin position="118"/>
        <end position="447"/>
    </location>
</feature>
<evidence type="ECO:0000256" key="3">
    <source>
        <dbReference type="SAM" id="SignalP"/>
    </source>
</evidence>
<dbReference type="Gene3D" id="3.10.105.10">
    <property type="entry name" value="Dipeptide-binding Protein, Domain 3"/>
    <property type="match status" value="1"/>
</dbReference>
<feature type="compositionally biased region" description="Polar residues" evidence="2">
    <location>
        <begin position="350"/>
        <end position="364"/>
    </location>
</feature>
<comment type="caution">
    <text evidence="5">The sequence shown here is derived from an EMBL/GenBank/DDBJ whole genome shotgun (WGS) entry which is preliminary data.</text>
</comment>
<dbReference type="PANTHER" id="PTHR30290">
    <property type="entry name" value="PERIPLASMIC BINDING COMPONENT OF ABC TRANSPORTER"/>
    <property type="match status" value="1"/>
</dbReference>
<evidence type="ECO:0000259" key="4">
    <source>
        <dbReference type="Pfam" id="PF00496"/>
    </source>
</evidence>
<evidence type="ECO:0000256" key="1">
    <source>
        <dbReference type="ARBA" id="ARBA00022729"/>
    </source>
</evidence>
<keyword evidence="1 3" id="KW-0732">Signal</keyword>
<dbReference type="PANTHER" id="PTHR30290:SF38">
    <property type="entry name" value="D,D-DIPEPTIDE-BINDING PERIPLASMIC PROTEIN DDPA-RELATED"/>
    <property type="match status" value="1"/>
</dbReference>
<keyword evidence="6" id="KW-1185">Reference proteome</keyword>
<evidence type="ECO:0000313" key="5">
    <source>
        <dbReference type="EMBL" id="GAA4822940.1"/>
    </source>
</evidence>
<dbReference type="InterPro" id="IPR000914">
    <property type="entry name" value="SBP_5_dom"/>
</dbReference>
<dbReference type="Pfam" id="PF00496">
    <property type="entry name" value="SBP_bac_5"/>
    <property type="match status" value="1"/>
</dbReference>